<dbReference type="Proteomes" id="UP000232609">
    <property type="component" value="Chromosome"/>
</dbReference>
<evidence type="ECO:0000313" key="3">
    <source>
        <dbReference type="Proteomes" id="UP000232609"/>
    </source>
</evidence>
<reference evidence="2 3" key="1">
    <citation type="submission" date="2017-05" db="EMBL/GenBank/DDBJ databases">
        <title>Comparative genomics and methylome analysis of the gut commensal Bifidobacterium breve.</title>
        <authorList>
            <person name="Bottacini F."/>
            <person name="Morrissey R."/>
            <person name="Roberts R.J."/>
            <person name="James K."/>
            <person name="van Breen J."/>
            <person name="Egan M."/>
            <person name="Lambert J."/>
            <person name="van Limpt K."/>
            <person name="Stanton C."/>
            <person name="Knol J."/>
            <person name="O' Connell Motherway M."/>
            <person name="van Sinderen D."/>
        </authorList>
    </citation>
    <scope>NUCLEOTIDE SEQUENCE [LARGE SCALE GENOMIC DNA]</scope>
    <source>
        <strain evidence="2 3">NRBB51</strain>
    </source>
</reference>
<feature type="region of interest" description="Disordered" evidence="1">
    <location>
        <begin position="1"/>
        <end position="20"/>
    </location>
</feature>
<organism evidence="2 3">
    <name type="scientific">Bifidobacterium breve</name>
    <dbReference type="NCBI Taxonomy" id="1685"/>
    <lineage>
        <taxon>Bacteria</taxon>
        <taxon>Bacillati</taxon>
        <taxon>Actinomycetota</taxon>
        <taxon>Actinomycetes</taxon>
        <taxon>Bifidobacteriales</taxon>
        <taxon>Bifidobacteriaceae</taxon>
        <taxon>Bifidobacterium</taxon>
    </lineage>
</organism>
<evidence type="ECO:0000256" key="1">
    <source>
        <dbReference type="SAM" id="MobiDB-lite"/>
    </source>
</evidence>
<proteinExistence type="predicted"/>
<dbReference type="AlphaFoldDB" id="A0AAN1M284"/>
<gene>
    <name evidence="2" type="ORF">NRBB51_0305</name>
</gene>
<accession>A0AAN1M284</accession>
<name>A0AAN1M284_BIFBR</name>
<dbReference type="EMBL" id="CP021392">
    <property type="protein sequence ID" value="AUD80415.1"/>
    <property type="molecule type" value="Genomic_DNA"/>
</dbReference>
<sequence>MVAVRRDESQDEAGRERAQHHIKLEQERQTQFAEQFNGFGHPDFI</sequence>
<evidence type="ECO:0000313" key="2">
    <source>
        <dbReference type="EMBL" id="AUD80415.1"/>
    </source>
</evidence>
<protein>
    <submittedName>
        <fullName evidence="2">Uncharacterized protein</fullName>
    </submittedName>
</protein>